<sequence>MCHLTYPGLIMGLCKNARVQIHAEGHQTIEVIINDNFIERLCVPRDAAPPTTPAQQPFDLACIPVEFLAYANWPEDKPVQQEGAVVEEEVGNDDSSSGETIGEEGESDEDESMSG</sequence>
<reference evidence="2 3" key="1">
    <citation type="submission" date="2023-01" db="EMBL/GenBank/DDBJ databases">
        <authorList>
            <person name="Kreplak J."/>
        </authorList>
    </citation>
    <scope>NUCLEOTIDE SEQUENCE [LARGE SCALE GENOMIC DNA]</scope>
</reference>
<feature type="region of interest" description="Disordered" evidence="1">
    <location>
        <begin position="78"/>
        <end position="115"/>
    </location>
</feature>
<name>A0AAV1AHH7_VICFA</name>
<feature type="compositionally biased region" description="Acidic residues" evidence="1">
    <location>
        <begin position="101"/>
        <end position="115"/>
    </location>
</feature>
<evidence type="ECO:0000313" key="3">
    <source>
        <dbReference type="Proteomes" id="UP001157006"/>
    </source>
</evidence>
<evidence type="ECO:0008006" key="4">
    <source>
        <dbReference type="Google" id="ProtNLM"/>
    </source>
</evidence>
<protein>
    <recommendedName>
        <fullName evidence="4">Galectin</fullName>
    </recommendedName>
</protein>
<organism evidence="2 3">
    <name type="scientific">Vicia faba</name>
    <name type="common">Broad bean</name>
    <name type="synonym">Faba vulgaris</name>
    <dbReference type="NCBI Taxonomy" id="3906"/>
    <lineage>
        <taxon>Eukaryota</taxon>
        <taxon>Viridiplantae</taxon>
        <taxon>Streptophyta</taxon>
        <taxon>Embryophyta</taxon>
        <taxon>Tracheophyta</taxon>
        <taxon>Spermatophyta</taxon>
        <taxon>Magnoliopsida</taxon>
        <taxon>eudicotyledons</taxon>
        <taxon>Gunneridae</taxon>
        <taxon>Pentapetalae</taxon>
        <taxon>rosids</taxon>
        <taxon>fabids</taxon>
        <taxon>Fabales</taxon>
        <taxon>Fabaceae</taxon>
        <taxon>Papilionoideae</taxon>
        <taxon>50 kb inversion clade</taxon>
        <taxon>NPAAA clade</taxon>
        <taxon>Hologalegina</taxon>
        <taxon>IRL clade</taxon>
        <taxon>Fabeae</taxon>
        <taxon>Vicia</taxon>
    </lineage>
</organism>
<dbReference type="Proteomes" id="UP001157006">
    <property type="component" value="Chromosome 4"/>
</dbReference>
<keyword evidence="3" id="KW-1185">Reference proteome</keyword>
<evidence type="ECO:0000313" key="2">
    <source>
        <dbReference type="EMBL" id="CAI8608529.1"/>
    </source>
</evidence>
<proteinExistence type="predicted"/>
<dbReference type="EMBL" id="OX451739">
    <property type="protein sequence ID" value="CAI8608529.1"/>
    <property type="molecule type" value="Genomic_DNA"/>
</dbReference>
<evidence type="ECO:0000256" key="1">
    <source>
        <dbReference type="SAM" id="MobiDB-lite"/>
    </source>
</evidence>
<gene>
    <name evidence="2" type="ORF">VFH_IV091000</name>
</gene>
<dbReference type="AlphaFoldDB" id="A0AAV1AHH7"/>
<accession>A0AAV1AHH7</accession>